<keyword evidence="2" id="KW-1185">Reference proteome</keyword>
<dbReference type="AlphaFoldDB" id="A0A8J4M1Q0"/>
<gene>
    <name evidence="1" type="ORF">XYCOK13_16780</name>
</gene>
<sequence length="66" mass="7558">MTAEEMPPPLADTDRSTAFFTECFRRSSINPEIRILLQSMPSATKKAKRIERHPIADWIDPNQQTA</sequence>
<dbReference type="Proteomes" id="UP000677918">
    <property type="component" value="Unassembled WGS sequence"/>
</dbReference>
<name>A0A8J4M1Q0_9BACL</name>
<accession>A0A8J4M1Q0</accession>
<evidence type="ECO:0000313" key="2">
    <source>
        <dbReference type="Proteomes" id="UP000677918"/>
    </source>
</evidence>
<organism evidence="1 2">
    <name type="scientific">Xylanibacillus composti</name>
    <dbReference type="NCBI Taxonomy" id="1572762"/>
    <lineage>
        <taxon>Bacteria</taxon>
        <taxon>Bacillati</taxon>
        <taxon>Bacillota</taxon>
        <taxon>Bacilli</taxon>
        <taxon>Bacillales</taxon>
        <taxon>Paenibacillaceae</taxon>
        <taxon>Xylanibacillus</taxon>
    </lineage>
</organism>
<dbReference type="EMBL" id="BOVK01000019">
    <property type="protein sequence ID" value="GIQ68854.1"/>
    <property type="molecule type" value="Genomic_DNA"/>
</dbReference>
<reference evidence="1" key="1">
    <citation type="submission" date="2021-04" db="EMBL/GenBank/DDBJ databases">
        <title>Draft genome sequence of Xylanibacillus composti strain K13.</title>
        <authorList>
            <person name="Uke A."/>
            <person name="Chhe C."/>
            <person name="Baramee S."/>
            <person name="Kosugi A."/>
        </authorList>
    </citation>
    <scope>NUCLEOTIDE SEQUENCE</scope>
    <source>
        <strain evidence="1">K13</strain>
    </source>
</reference>
<protein>
    <submittedName>
        <fullName evidence="1">Uncharacterized protein</fullName>
    </submittedName>
</protein>
<proteinExistence type="predicted"/>
<comment type="caution">
    <text evidence="1">The sequence shown here is derived from an EMBL/GenBank/DDBJ whole genome shotgun (WGS) entry which is preliminary data.</text>
</comment>
<evidence type="ECO:0000313" key="1">
    <source>
        <dbReference type="EMBL" id="GIQ68854.1"/>
    </source>
</evidence>